<dbReference type="AlphaFoldDB" id="E4RTU3"/>
<dbReference type="HOGENOM" id="CLU_1174628_0_0_10"/>
<dbReference type="SUPFAM" id="SSF54160">
    <property type="entry name" value="Chromo domain-like"/>
    <property type="match status" value="1"/>
</dbReference>
<proteinExistence type="predicted"/>
<dbReference type="eggNOG" id="ENOG5030JRC">
    <property type="taxonomic scope" value="Bacteria"/>
</dbReference>
<accession>E4RTU3</accession>
<feature type="region of interest" description="Disordered" evidence="1">
    <location>
        <begin position="120"/>
        <end position="145"/>
    </location>
</feature>
<sequence>MRVLLFVLLLWQKANFKEVSGEWEVWIPGAVTYLAKDDAVYRQYTPGAAMNRLQVRADGSYQWGEVKGKLKTVNPWYAQEGVTYYRVEDKSKNTYDFWYKKETDQLIFLFGEVGGHAATGSRWGSTKTETPSKTSPVRKETKSNAKAKFQAGQTVEILWSGSWYKGKILEVKDGKYKVHYEGWGSSWDEWVEEERLR</sequence>
<dbReference type="InterPro" id="IPR016197">
    <property type="entry name" value="Chromo-like_dom_sf"/>
</dbReference>
<dbReference type="InterPro" id="IPR025995">
    <property type="entry name" value="Tudor-knot"/>
</dbReference>
<organism evidence="3 4">
    <name type="scientific">Leadbetterella byssophila (strain DSM 17132 / JCM 16389 / KACC 11308 / NBRC 106382 / 4M15)</name>
    <dbReference type="NCBI Taxonomy" id="649349"/>
    <lineage>
        <taxon>Bacteria</taxon>
        <taxon>Pseudomonadati</taxon>
        <taxon>Bacteroidota</taxon>
        <taxon>Cytophagia</taxon>
        <taxon>Cytophagales</taxon>
        <taxon>Leadbetterellaceae</taxon>
        <taxon>Leadbetterella</taxon>
    </lineage>
</organism>
<name>E4RTU3_LEAB4</name>
<dbReference type="RefSeq" id="WP_013408863.1">
    <property type="nucleotide sequence ID" value="NC_014655.1"/>
</dbReference>
<keyword evidence="4" id="KW-1185">Reference proteome</keyword>
<evidence type="ECO:0000313" key="3">
    <source>
        <dbReference type="EMBL" id="ADQ17817.1"/>
    </source>
</evidence>
<dbReference type="OrthoDB" id="9767236at2"/>
<evidence type="ECO:0000259" key="2">
    <source>
        <dbReference type="Pfam" id="PF11717"/>
    </source>
</evidence>
<dbReference type="EMBL" id="CP002305">
    <property type="protein sequence ID" value="ADQ17817.1"/>
    <property type="molecule type" value="Genomic_DNA"/>
</dbReference>
<evidence type="ECO:0000256" key="1">
    <source>
        <dbReference type="SAM" id="MobiDB-lite"/>
    </source>
</evidence>
<gene>
    <name evidence="3" type="ordered locus">Lbys_2121</name>
</gene>
<protein>
    <submittedName>
        <fullName evidence="3">Agenet domain-containing protein</fullName>
    </submittedName>
</protein>
<feature type="compositionally biased region" description="Low complexity" evidence="1">
    <location>
        <begin position="125"/>
        <end position="135"/>
    </location>
</feature>
<reference key="1">
    <citation type="submission" date="2010-11" db="EMBL/GenBank/DDBJ databases">
        <title>The complete genome of Leadbetterella byssophila DSM 17132.</title>
        <authorList>
            <consortium name="US DOE Joint Genome Institute (JGI-PGF)"/>
            <person name="Lucas S."/>
            <person name="Copeland A."/>
            <person name="Lapidus A."/>
            <person name="Glavina del Rio T."/>
            <person name="Dalin E."/>
            <person name="Tice H."/>
            <person name="Bruce D."/>
            <person name="Goodwin L."/>
            <person name="Pitluck S."/>
            <person name="Kyrpides N."/>
            <person name="Mavromatis K."/>
            <person name="Ivanova N."/>
            <person name="Teshima H."/>
            <person name="Brettin T."/>
            <person name="Detter J.C."/>
            <person name="Han C."/>
            <person name="Tapia R."/>
            <person name="Land M."/>
            <person name="Hauser L."/>
            <person name="Markowitz V."/>
            <person name="Cheng J.-F."/>
            <person name="Hugenholtz P."/>
            <person name="Woyke T."/>
            <person name="Wu D."/>
            <person name="Tindall B."/>
            <person name="Pomrenke H.G."/>
            <person name="Brambilla E."/>
            <person name="Klenk H.-P."/>
            <person name="Eisen J.A."/>
        </authorList>
    </citation>
    <scope>NUCLEOTIDE SEQUENCE [LARGE SCALE GENOMIC DNA]</scope>
    <source>
        <strain>DSM 17132</strain>
    </source>
</reference>
<dbReference type="Pfam" id="PF11717">
    <property type="entry name" value="Tudor-knot"/>
    <property type="match status" value="1"/>
</dbReference>
<dbReference type="KEGG" id="lby:Lbys_2121"/>
<dbReference type="Proteomes" id="UP000007435">
    <property type="component" value="Chromosome"/>
</dbReference>
<feature type="domain" description="Tudor-knot" evidence="2">
    <location>
        <begin position="151"/>
        <end position="197"/>
    </location>
</feature>
<reference evidence="3 4" key="2">
    <citation type="journal article" date="2011" name="Stand. Genomic Sci.">
        <title>Complete genome sequence of Leadbetterella byssophila type strain (4M15).</title>
        <authorList>
            <person name="Abt B."/>
            <person name="Teshima H."/>
            <person name="Lucas S."/>
            <person name="Lapidus A."/>
            <person name="Del Rio T.G."/>
            <person name="Nolan M."/>
            <person name="Tice H."/>
            <person name="Cheng J.F."/>
            <person name="Pitluck S."/>
            <person name="Liolios K."/>
            <person name="Pagani I."/>
            <person name="Ivanova N."/>
            <person name="Mavromatis K."/>
            <person name="Pati A."/>
            <person name="Tapia R."/>
            <person name="Han C."/>
            <person name="Goodwin L."/>
            <person name="Chen A."/>
            <person name="Palaniappan K."/>
            <person name="Land M."/>
            <person name="Hauser L."/>
            <person name="Chang Y.J."/>
            <person name="Jeffries C.D."/>
            <person name="Rohde M."/>
            <person name="Goker M."/>
            <person name="Tindall B.J."/>
            <person name="Detter J.C."/>
            <person name="Woyke T."/>
            <person name="Bristow J."/>
            <person name="Eisen J.A."/>
            <person name="Markowitz V."/>
            <person name="Hugenholtz P."/>
            <person name="Klenk H.P."/>
            <person name="Kyrpides N.C."/>
        </authorList>
    </citation>
    <scope>NUCLEOTIDE SEQUENCE [LARGE SCALE GENOMIC DNA]</scope>
    <source>
        <strain evidence="4">DSM 17132 / JCM 16389 / KACC 11308 / NBRC 106382 / 4M15</strain>
    </source>
</reference>
<dbReference type="Gene3D" id="2.30.30.140">
    <property type="match status" value="1"/>
</dbReference>
<evidence type="ECO:0000313" key="4">
    <source>
        <dbReference type="Proteomes" id="UP000007435"/>
    </source>
</evidence>